<proteinExistence type="predicted"/>
<dbReference type="EMBL" id="LN902841">
    <property type="protein sequence ID" value="CDS41321.1"/>
    <property type="molecule type" value="Genomic_DNA"/>
</dbReference>
<feature type="compositionally biased region" description="Basic residues" evidence="1">
    <location>
        <begin position="59"/>
        <end position="68"/>
    </location>
</feature>
<feature type="compositionally biased region" description="Basic and acidic residues" evidence="1">
    <location>
        <begin position="1"/>
        <end position="11"/>
    </location>
</feature>
<gene>
    <name evidence="2" type="ORF">EmuJ_000895800</name>
</gene>
<evidence type="ECO:0000256" key="1">
    <source>
        <dbReference type="SAM" id="MobiDB-lite"/>
    </source>
</evidence>
<evidence type="ECO:0000313" key="2">
    <source>
        <dbReference type="EMBL" id="CDS41321.1"/>
    </source>
</evidence>
<protein>
    <submittedName>
        <fullName evidence="2">Uncharacterized protein</fullName>
    </submittedName>
</protein>
<feature type="region of interest" description="Disordered" evidence="1">
    <location>
        <begin position="1"/>
        <end position="33"/>
    </location>
</feature>
<organism evidence="2 3">
    <name type="scientific">Echinococcus multilocularis</name>
    <name type="common">Fox tapeworm</name>
    <dbReference type="NCBI Taxonomy" id="6211"/>
    <lineage>
        <taxon>Eukaryota</taxon>
        <taxon>Metazoa</taxon>
        <taxon>Spiralia</taxon>
        <taxon>Lophotrochozoa</taxon>
        <taxon>Platyhelminthes</taxon>
        <taxon>Cestoda</taxon>
        <taxon>Eucestoda</taxon>
        <taxon>Cyclophyllidea</taxon>
        <taxon>Taeniidae</taxon>
        <taxon>Echinococcus</taxon>
    </lineage>
</organism>
<name>A0A068Y950_ECHMU</name>
<feature type="compositionally biased region" description="Low complexity" evidence="1">
    <location>
        <begin position="84"/>
        <end position="93"/>
    </location>
</feature>
<keyword evidence="3" id="KW-1185">Reference proteome</keyword>
<feature type="region of interest" description="Disordered" evidence="1">
    <location>
        <begin position="59"/>
        <end position="109"/>
    </location>
</feature>
<evidence type="ECO:0000313" key="3">
    <source>
        <dbReference type="Proteomes" id="UP000017246"/>
    </source>
</evidence>
<dbReference type="Proteomes" id="UP000017246">
    <property type="component" value="Unassembled WGS sequence"/>
</dbReference>
<reference evidence="2" key="1">
    <citation type="journal article" date="2013" name="Nature">
        <title>The genomes of four tapeworm species reveal adaptations to parasitism.</title>
        <authorList>
            <person name="Tsai I.J."/>
            <person name="Zarowiecki M."/>
            <person name="Holroyd N."/>
            <person name="Garciarrubio A."/>
            <person name="Sanchez-Flores A."/>
            <person name="Brooks K.L."/>
            <person name="Tracey A."/>
            <person name="Bobes R.J."/>
            <person name="Fragoso G."/>
            <person name="Sciutto E."/>
            <person name="Aslett M."/>
            <person name="Beasley H."/>
            <person name="Bennett H.M."/>
            <person name="Cai J."/>
            <person name="Camicia F."/>
            <person name="Clark R."/>
            <person name="Cucher M."/>
            <person name="De Silva N."/>
            <person name="Day T.A."/>
            <person name="Deplazes P."/>
            <person name="Estrada K."/>
            <person name="Fernandez C."/>
            <person name="Holland P.W."/>
            <person name="Hou J."/>
            <person name="Hu S."/>
            <person name="Huckvale T."/>
            <person name="Hung S.S."/>
            <person name="Kamenetzky L."/>
            <person name="Keane J.A."/>
            <person name="Kiss F."/>
            <person name="Koziol U."/>
            <person name="Lambert O."/>
            <person name="Liu K."/>
            <person name="Luo X."/>
            <person name="Luo Y."/>
            <person name="Macchiaroli N."/>
            <person name="Nichol S."/>
            <person name="Paps J."/>
            <person name="Parkinson J."/>
            <person name="Pouchkina-Stantcheva N."/>
            <person name="Riddiford N."/>
            <person name="Rosenzvit M."/>
            <person name="Salinas G."/>
            <person name="Wasmuth J.D."/>
            <person name="Zamanian M."/>
            <person name="Zheng Y."/>
            <person name="Cai X."/>
            <person name="Soberon X."/>
            <person name="Olson P.D."/>
            <person name="Laclette J.P."/>
            <person name="Brehm K."/>
            <person name="Berriman M."/>
            <person name="Garciarrubio A."/>
            <person name="Bobes R.J."/>
            <person name="Fragoso G."/>
            <person name="Sanchez-Flores A."/>
            <person name="Estrada K."/>
            <person name="Cevallos M.A."/>
            <person name="Morett E."/>
            <person name="Gonzalez V."/>
            <person name="Portillo T."/>
            <person name="Ochoa-Leyva A."/>
            <person name="Jose M.V."/>
            <person name="Sciutto E."/>
            <person name="Landa A."/>
            <person name="Jimenez L."/>
            <person name="Valdes V."/>
            <person name="Carrero J.C."/>
            <person name="Larralde C."/>
            <person name="Morales-Montor J."/>
            <person name="Limon-Lason J."/>
            <person name="Soberon X."/>
            <person name="Laclette J.P."/>
        </authorList>
    </citation>
    <scope>NUCLEOTIDE SEQUENCE [LARGE SCALE GENOMIC DNA]</scope>
</reference>
<dbReference type="AlphaFoldDB" id="A0A068Y950"/>
<reference evidence="2" key="2">
    <citation type="submission" date="2015-11" db="EMBL/GenBank/DDBJ databases">
        <authorList>
            <person name="Zhang Y."/>
            <person name="Guo Z."/>
        </authorList>
    </citation>
    <scope>NUCLEOTIDE SEQUENCE</scope>
</reference>
<accession>A0A068Y950</accession>
<sequence>MHLLHPTERHHGLSGAKMEGKGQGGRKRGKVVDEEDEEAAVVIVAAKPSAHLHARAHAHANLGAHKRVPATTLKEAYQPPLGLSPSSSSSSSSFAIPRFVPSNFGSSVN</sequence>